<keyword evidence="2" id="KW-1185">Reference proteome</keyword>
<dbReference type="EMBL" id="BNJK01000001">
    <property type="protein sequence ID" value="GHO94816.1"/>
    <property type="molecule type" value="Genomic_DNA"/>
</dbReference>
<dbReference type="RefSeq" id="WP_220205528.1">
    <property type="nucleotide sequence ID" value="NZ_BNJK01000001.1"/>
</dbReference>
<proteinExistence type="predicted"/>
<evidence type="ECO:0000313" key="1">
    <source>
        <dbReference type="EMBL" id="GHO94816.1"/>
    </source>
</evidence>
<organism evidence="1 2">
    <name type="scientific">Reticulibacter mediterranei</name>
    <dbReference type="NCBI Taxonomy" id="2778369"/>
    <lineage>
        <taxon>Bacteria</taxon>
        <taxon>Bacillati</taxon>
        <taxon>Chloroflexota</taxon>
        <taxon>Ktedonobacteria</taxon>
        <taxon>Ktedonobacterales</taxon>
        <taxon>Reticulibacteraceae</taxon>
        <taxon>Reticulibacter</taxon>
    </lineage>
</organism>
<name>A0A8J3IRB1_9CHLR</name>
<dbReference type="Proteomes" id="UP000597444">
    <property type="component" value="Unassembled WGS sequence"/>
</dbReference>
<dbReference type="AlphaFoldDB" id="A0A8J3IRB1"/>
<protein>
    <submittedName>
        <fullName evidence="1">Uncharacterized protein</fullName>
    </submittedName>
</protein>
<sequence length="124" mass="13739">MITLEDFLIRKASTPAPTIVCLCGSTRFSQAFQEANLRETLAGKIVLSIGCDTKSDYDLALGPVDKTALDLLHFFKIDLAHEVLVLNVGGYIGESTQREIAYARKSGKVIRWLEPVYESEGYLL</sequence>
<evidence type="ECO:0000313" key="2">
    <source>
        <dbReference type="Proteomes" id="UP000597444"/>
    </source>
</evidence>
<gene>
    <name evidence="1" type="ORF">KSF_048640</name>
</gene>
<reference evidence="1" key="1">
    <citation type="submission" date="2020-10" db="EMBL/GenBank/DDBJ databases">
        <title>Taxonomic study of unclassified bacteria belonging to the class Ktedonobacteria.</title>
        <authorList>
            <person name="Yabe S."/>
            <person name="Wang C.M."/>
            <person name="Zheng Y."/>
            <person name="Sakai Y."/>
            <person name="Cavaletti L."/>
            <person name="Monciardini P."/>
            <person name="Donadio S."/>
        </authorList>
    </citation>
    <scope>NUCLEOTIDE SEQUENCE</scope>
    <source>
        <strain evidence="1">ID150040</strain>
    </source>
</reference>
<comment type="caution">
    <text evidence="1">The sequence shown here is derived from an EMBL/GenBank/DDBJ whole genome shotgun (WGS) entry which is preliminary data.</text>
</comment>
<accession>A0A8J3IRB1</accession>